<evidence type="ECO:0000256" key="1">
    <source>
        <dbReference type="ARBA" id="ARBA00022755"/>
    </source>
</evidence>
<dbReference type="InterPro" id="IPR033747">
    <property type="entry name" value="PurE_ClassI"/>
</dbReference>
<sequence>MASVVLLLGSASDKPVAAKAEKTLEQLGIDYETHVASAHRTPTRVVELVENSGAQVFIAIAGLSAALPGVVAAHTRKPVIGVPCTSDSSPGNLDSLLSVVQMPPGVPVGAVGLGRGENAALLAARILALGNDEIAAALEDYQAELERKVIESS</sequence>
<dbReference type="InterPro" id="IPR024694">
    <property type="entry name" value="PurE_prokaryotes"/>
</dbReference>
<dbReference type="Gene3D" id="3.40.50.1970">
    <property type="match status" value="1"/>
</dbReference>
<protein>
    <recommendedName>
        <fullName evidence="4">PurE domain-containing protein</fullName>
    </recommendedName>
</protein>
<dbReference type="AlphaFoldDB" id="A0A381UBU2"/>
<dbReference type="Pfam" id="PF00731">
    <property type="entry name" value="AIRC"/>
    <property type="match status" value="1"/>
</dbReference>
<evidence type="ECO:0000313" key="5">
    <source>
        <dbReference type="EMBL" id="SVA25211.1"/>
    </source>
</evidence>
<dbReference type="SUPFAM" id="SSF52255">
    <property type="entry name" value="N5-CAIR mutase (phosphoribosylaminoimidazole carboxylase, PurE)"/>
    <property type="match status" value="1"/>
</dbReference>
<name>A0A381UBU2_9ZZZZ</name>
<dbReference type="NCBIfam" id="TIGR01162">
    <property type="entry name" value="purE"/>
    <property type="match status" value="1"/>
</dbReference>
<dbReference type="EMBL" id="UINC01006058">
    <property type="protein sequence ID" value="SVA25211.1"/>
    <property type="molecule type" value="Genomic_DNA"/>
</dbReference>
<proteinExistence type="inferred from homology"/>
<evidence type="ECO:0000256" key="3">
    <source>
        <dbReference type="ARBA" id="ARBA00025704"/>
    </source>
</evidence>
<dbReference type="SMART" id="SM01001">
    <property type="entry name" value="AIRC"/>
    <property type="match status" value="1"/>
</dbReference>
<dbReference type="GO" id="GO:0016853">
    <property type="term" value="F:isomerase activity"/>
    <property type="evidence" value="ECO:0007669"/>
    <property type="project" value="UniProtKB-KW"/>
</dbReference>
<accession>A0A381UBU2</accession>
<evidence type="ECO:0000256" key="2">
    <source>
        <dbReference type="ARBA" id="ARBA00023235"/>
    </source>
</evidence>
<dbReference type="GO" id="GO:0006189">
    <property type="term" value="P:'de novo' IMP biosynthetic process"/>
    <property type="evidence" value="ECO:0007669"/>
    <property type="project" value="InterPro"/>
</dbReference>
<keyword evidence="1" id="KW-0658">Purine biosynthesis</keyword>
<evidence type="ECO:0000259" key="4">
    <source>
        <dbReference type="SMART" id="SM01001"/>
    </source>
</evidence>
<dbReference type="InterPro" id="IPR000031">
    <property type="entry name" value="PurE_dom"/>
</dbReference>
<dbReference type="PANTHER" id="PTHR23046">
    <property type="entry name" value="PHOSPHORIBOSYLAMINOIMIDAZOLE CARBOXYLASE CATALYTIC SUBUNIT"/>
    <property type="match status" value="1"/>
</dbReference>
<feature type="domain" description="PurE" evidence="4">
    <location>
        <begin position="2"/>
        <end position="149"/>
    </location>
</feature>
<comment type="pathway">
    <text evidence="3">Purine metabolism.</text>
</comment>
<dbReference type="PANTHER" id="PTHR23046:SF2">
    <property type="entry name" value="PHOSPHORIBOSYLAMINOIMIDAZOLE CARBOXYLASE"/>
    <property type="match status" value="1"/>
</dbReference>
<dbReference type="HAMAP" id="MF_01929">
    <property type="entry name" value="PurE_classI"/>
    <property type="match status" value="1"/>
</dbReference>
<reference evidence="5" key="1">
    <citation type="submission" date="2018-05" db="EMBL/GenBank/DDBJ databases">
        <authorList>
            <person name="Lanie J.A."/>
            <person name="Ng W.-L."/>
            <person name="Kazmierczak K.M."/>
            <person name="Andrzejewski T.M."/>
            <person name="Davidsen T.M."/>
            <person name="Wayne K.J."/>
            <person name="Tettelin H."/>
            <person name="Glass J.I."/>
            <person name="Rusch D."/>
            <person name="Podicherti R."/>
            <person name="Tsui H.-C.T."/>
            <person name="Winkler M.E."/>
        </authorList>
    </citation>
    <scope>NUCLEOTIDE SEQUENCE</scope>
</reference>
<gene>
    <name evidence="5" type="ORF">METZ01_LOCUS78065</name>
</gene>
<keyword evidence="2" id="KW-0413">Isomerase</keyword>
<organism evidence="5">
    <name type="scientific">marine metagenome</name>
    <dbReference type="NCBI Taxonomy" id="408172"/>
    <lineage>
        <taxon>unclassified sequences</taxon>
        <taxon>metagenomes</taxon>
        <taxon>ecological metagenomes</taxon>
    </lineage>
</organism>
<dbReference type="PIRSF" id="PIRSF001338">
    <property type="entry name" value="AIR_carboxylase"/>
    <property type="match status" value="1"/>
</dbReference>